<keyword evidence="3" id="KW-1185">Reference proteome</keyword>
<gene>
    <name evidence="2" type="ORF">PVK06_025997</name>
</gene>
<proteinExistence type="predicted"/>
<dbReference type="Proteomes" id="UP001358586">
    <property type="component" value="Chromosome 8"/>
</dbReference>
<reference evidence="2 3" key="1">
    <citation type="submission" date="2023-03" db="EMBL/GenBank/DDBJ databases">
        <title>WGS of Gossypium arboreum.</title>
        <authorList>
            <person name="Yu D."/>
        </authorList>
    </citation>
    <scope>NUCLEOTIDE SEQUENCE [LARGE SCALE GENOMIC DNA]</scope>
    <source>
        <tissue evidence="2">Leaf</tissue>
    </source>
</reference>
<dbReference type="EMBL" id="JARKNE010000008">
    <property type="protein sequence ID" value="KAK5810681.1"/>
    <property type="molecule type" value="Genomic_DNA"/>
</dbReference>
<name>A0ABR0NWF5_GOSAR</name>
<evidence type="ECO:0000313" key="2">
    <source>
        <dbReference type="EMBL" id="KAK5810681.1"/>
    </source>
</evidence>
<feature type="compositionally biased region" description="Basic and acidic residues" evidence="1">
    <location>
        <begin position="1"/>
        <end position="12"/>
    </location>
</feature>
<sequence>MDAKEELSKDGEVETGNGEMGTQKEERETSSGHKQRMCLAYEEKKEINWFSKDLGACVSSHRGKRVLGAIVNHNINVPKSKEFTGTRSANNMDNFLWGIEQYLHPKSIIDDAIKVNIAAMYFSDVTLLWWHHKSTSEKRGGTTIRTLEEFQKEFRA</sequence>
<comment type="caution">
    <text evidence="2">The sequence shown here is derived from an EMBL/GenBank/DDBJ whole genome shotgun (WGS) entry which is preliminary data.</text>
</comment>
<evidence type="ECO:0000256" key="1">
    <source>
        <dbReference type="SAM" id="MobiDB-lite"/>
    </source>
</evidence>
<evidence type="ECO:0000313" key="3">
    <source>
        <dbReference type="Proteomes" id="UP001358586"/>
    </source>
</evidence>
<protein>
    <submittedName>
        <fullName evidence="2">Uncharacterized protein</fullName>
    </submittedName>
</protein>
<organism evidence="2 3">
    <name type="scientific">Gossypium arboreum</name>
    <name type="common">Tree cotton</name>
    <name type="synonym">Gossypium nanking</name>
    <dbReference type="NCBI Taxonomy" id="29729"/>
    <lineage>
        <taxon>Eukaryota</taxon>
        <taxon>Viridiplantae</taxon>
        <taxon>Streptophyta</taxon>
        <taxon>Embryophyta</taxon>
        <taxon>Tracheophyta</taxon>
        <taxon>Spermatophyta</taxon>
        <taxon>Magnoliopsida</taxon>
        <taxon>eudicotyledons</taxon>
        <taxon>Gunneridae</taxon>
        <taxon>Pentapetalae</taxon>
        <taxon>rosids</taxon>
        <taxon>malvids</taxon>
        <taxon>Malvales</taxon>
        <taxon>Malvaceae</taxon>
        <taxon>Malvoideae</taxon>
        <taxon>Gossypium</taxon>
    </lineage>
</organism>
<feature type="region of interest" description="Disordered" evidence="1">
    <location>
        <begin position="1"/>
        <end position="34"/>
    </location>
</feature>
<feature type="compositionally biased region" description="Basic and acidic residues" evidence="1">
    <location>
        <begin position="22"/>
        <end position="31"/>
    </location>
</feature>
<accession>A0ABR0NWF5</accession>